<evidence type="ECO:0000313" key="1">
    <source>
        <dbReference type="EMBL" id="QDU29078.1"/>
    </source>
</evidence>
<dbReference type="KEGG" id="aagg:ETAA8_41850"/>
<protein>
    <submittedName>
        <fullName evidence="1">Uncharacterized protein</fullName>
    </submittedName>
</protein>
<dbReference type="EMBL" id="CP036274">
    <property type="protein sequence ID" value="QDU29078.1"/>
    <property type="molecule type" value="Genomic_DNA"/>
</dbReference>
<evidence type="ECO:0000313" key="2">
    <source>
        <dbReference type="Proteomes" id="UP000315017"/>
    </source>
</evidence>
<dbReference type="Proteomes" id="UP000315017">
    <property type="component" value="Chromosome"/>
</dbReference>
<keyword evidence="2" id="KW-1185">Reference proteome</keyword>
<organism evidence="1 2">
    <name type="scientific">Anatilimnocola aggregata</name>
    <dbReference type="NCBI Taxonomy" id="2528021"/>
    <lineage>
        <taxon>Bacteria</taxon>
        <taxon>Pseudomonadati</taxon>
        <taxon>Planctomycetota</taxon>
        <taxon>Planctomycetia</taxon>
        <taxon>Pirellulales</taxon>
        <taxon>Pirellulaceae</taxon>
        <taxon>Anatilimnocola</taxon>
    </lineage>
</organism>
<proteinExistence type="predicted"/>
<sequence>MENLIWRERPGSPARHDLFDNRTSEIIAIVLQDHVELKWLWRRYNVPRFSTTSVEGSADSLAAAKNEVYRGMKVCRVEQ</sequence>
<name>A0A517YFS5_9BACT</name>
<reference evidence="1 2" key="1">
    <citation type="submission" date="2019-02" db="EMBL/GenBank/DDBJ databases">
        <title>Deep-cultivation of Planctomycetes and their phenomic and genomic characterization uncovers novel biology.</title>
        <authorList>
            <person name="Wiegand S."/>
            <person name="Jogler M."/>
            <person name="Boedeker C."/>
            <person name="Pinto D."/>
            <person name="Vollmers J."/>
            <person name="Rivas-Marin E."/>
            <person name="Kohn T."/>
            <person name="Peeters S.H."/>
            <person name="Heuer A."/>
            <person name="Rast P."/>
            <person name="Oberbeckmann S."/>
            <person name="Bunk B."/>
            <person name="Jeske O."/>
            <person name="Meyerdierks A."/>
            <person name="Storesund J.E."/>
            <person name="Kallscheuer N."/>
            <person name="Luecker S."/>
            <person name="Lage O.M."/>
            <person name="Pohl T."/>
            <person name="Merkel B.J."/>
            <person name="Hornburger P."/>
            <person name="Mueller R.-W."/>
            <person name="Bruemmer F."/>
            <person name="Labrenz M."/>
            <person name="Spormann A.M."/>
            <person name="Op den Camp H."/>
            <person name="Overmann J."/>
            <person name="Amann R."/>
            <person name="Jetten M.S.M."/>
            <person name="Mascher T."/>
            <person name="Medema M.H."/>
            <person name="Devos D.P."/>
            <person name="Kaster A.-K."/>
            <person name="Ovreas L."/>
            <person name="Rohde M."/>
            <person name="Galperin M.Y."/>
            <person name="Jogler C."/>
        </authorList>
    </citation>
    <scope>NUCLEOTIDE SEQUENCE [LARGE SCALE GENOMIC DNA]</scope>
    <source>
        <strain evidence="1 2">ETA_A8</strain>
    </source>
</reference>
<dbReference type="AlphaFoldDB" id="A0A517YFS5"/>
<gene>
    <name evidence="1" type="ORF">ETAA8_41850</name>
</gene>
<accession>A0A517YFS5</accession>